<reference evidence="4" key="1">
    <citation type="submission" date="2016-10" db="EMBL/GenBank/DDBJ databases">
        <authorList>
            <person name="Varghese N."/>
            <person name="Submissions S."/>
        </authorList>
    </citation>
    <scope>NUCLEOTIDE SEQUENCE [LARGE SCALE GENOMIC DNA]</scope>
    <source>
        <strain evidence="4">CGMCC 4.3506</strain>
    </source>
</reference>
<dbReference type="AlphaFoldDB" id="A0A1G7P6G5"/>
<evidence type="ECO:0000313" key="3">
    <source>
        <dbReference type="EMBL" id="SDF81209.1"/>
    </source>
</evidence>
<dbReference type="Proteomes" id="UP000199623">
    <property type="component" value="Unassembled WGS sequence"/>
</dbReference>
<evidence type="ECO:0000256" key="1">
    <source>
        <dbReference type="SAM" id="MobiDB-lite"/>
    </source>
</evidence>
<keyword evidence="2" id="KW-0812">Transmembrane</keyword>
<feature type="region of interest" description="Disordered" evidence="1">
    <location>
        <begin position="1"/>
        <end position="30"/>
    </location>
</feature>
<feature type="transmembrane region" description="Helical" evidence="2">
    <location>
        <begin position="49"/>
        <end position="70"/>
    </location>
</feature>
<sequence>MKRPRDSGSHQHNNASHGGNVFANQGSGQMNVHQDNSTVNHFRLNQRKWTGWAILVMLVADVVFFIYGATSYSGNQGDSGDGLRAVVYLLMLGVTITLVRRWFRQRL</sequence>
<dbReference type="RefSeq" id="WP_245743840.1">
    <property type="nucleotide sequence ID" value="NZ_FNCC01000003.1"/>
</dbReference>
<keyword evidence="2" id="KW-0472">Membrane</keyword>
<name>A0A1G7P6G5_9PSEU</name>
<dbReference type="EMBL" id="FNCC01000003">
    <property type="protein sequence ID" value="SDF81209.1"/>
    <property type="molecule type" value="Genomic_DNA"/>
</dbReference>
<feature type="compositionally biased region" description="Polar residues" evidence="1">
    <location>
        <begin position="10"/>
        <end position="30"/>
    </location>
</feature>
<proteinExistence type="predicted"/>
<gene>
    <name evidence="3" type="ORF">SAMN05216553_103399</name>
</gene>
<feature type="transmembrane region" description="Helical" evidence="2">
    <location>
        <begin position="82"/>
        <end position="103"/>
    </location>
</feature>
<accession>A0A1G7P6G5</accession>
<evidence type="ECO:0000256" key="2">
    <source>
        <dbReference type="SAM" id="Phobius"/>
    </source>
</evidence>
<protein>
    <submittedName>
        <fullName evidence="3">Uncharacterized protein</fullName>
    </submittedName>
</protein>
<evidence type="ECO:0000313" key="4">
    <source>
        <dbReference type="Proteomes" id="UP000199623"/>
    </source>
</evidence>
<keyword evidence="2" id="KW-1133">Transmembrane helix</keyword>
<keyword evidence="4" id="KW-1185">Reference proteome</keyword>
<organism evidence="3 4">
    <name type="scientific">Lentzea fradiae</name>
    <dbReference type="NCBI Taxonomy" id="200378"/>
    <lineage>
        <taxon>Bacteria</taxon>
        <taxon>Bacillati</taxon>
        <taxon>Actinomycetota</taxon>
        <taxon>Actinomycetes</taxon>
        <taxon>Pseudonocardiales</taxon>
        <taxon>Pseudonocardiaceae</taxon>
        <taxon>Lentzea</taxon>
    </lineage>
</organism>